<evidence type="ECO:0000313" key="2">
    <source>
        <dbReference type="EMBL" id="GAG51159.1"/>
    </source>
</evidence>
<feature type="compositionally biased region" description="Acidic residues" evidence="1">
    <location>
        <begin position="37"/>
        <end position="49"/>
    </location>
</feature>
<gene>
    <name evidence="2" type="ORF">S01H1_79228</name>
</gene>
<comment type="caution">
    <text evidence="2">The sequence shown here is derived from an EMBL/GenBank/DDBJ whole genome shotgun (WGS) entry which is preliminary data.</text>
</comment>
<dbReference type="EMBL" id="BARS01053389">
    <property type="protein sequence ID" value="GAG51159.1"/>
    <property type="molecule type" value="Genomic_DNA"/>
</dbReference>
<evidence type="ECO:0000256" key="1">
    <source>
        <dbReference type="SAM" id="MobiDB-lite"/>
    </source>
</evidence>
<reference evidence="2" key="1">
    <citation type="journal article" date="2014" name="Front. Microbiol.">
        <title>High frequency of phylogenetically diverse reductive dehalogenase-homologous genes in deep subseafloor sedimentary metagenomes.</title>
        <authorList>
            <person name="Kawai M."/>
            <person name="Futagami T."/>
            <person name="Toyoda A."/>
            <person name="Takaki Y."/>
            <person name="Nishi S."/>
            <person name="Hori S."/>
            <person name="Arai W."/>
            <person name="Tsubouchi T."/>
            <person name="Morono Y."/>
            <person name="Uchiyama I."/>
            <person name="Ito T."/>
            <person name="Fujiyama A."/>
            <person name="Inagaki F."/>
            <person name="Takami H."/>
        </authorList>
    </citation>
    <scope>NUCLEOTIDE SEQUENCE</scope>
    <source>
        <strain evidence="2">Expedition CK06-06</strain>
    </source>
</reference>
<feature type="region of interest" description="Disordered" evidence="1">
    <location>
        <begin position="29"/>
        <end position="49"/>
    </location>
</feature>
<proteinExistence type="predicted"/>
<dbReference type="AlphaFoldDB" id="X0Y5D0"/>
<organism evidence="2">
    <name type="scientific">marine sediment metagenome</name>
    <dbReference type="NCBI Taxonomy" id="412755"/>
    <lineage>
        <taxon>unclassified sequences</taxon>
        <taxon>metagenomes</taxon>
        <taxon>ecological metagenomes</taxon>
    </lineage>
</organism>
<accession>X0Y5D0</accession>
<sequence>QYGGIKVLEELGDSQIAILLAILRARRTREAPPPEEKPEEEIIPEDLPF</sequence>
<protein>
    <submittedName>
        <fullName evidence="2">Uncharacterized protein</fullName>
    </submittedName>
</protein>
<name>X0Y5D0_9ZZZZ</name>
<feature type="non-terminal residue" evidence="2">
    <location>
        <position position="1"/>
    </location>
</feature>